<evidence type="ECO:0000313" key="10">
    <source>
        <dbReference type="Proteomes" id="UP000219947"/>
    </source>
</evidence>
<keyword evidence="2 6" id="KW-0489">Methyltransferase</keyword>
<feature type="active site" description="Nucleophile" evidence="6">
    <location>
        <position position="484"/>
    </location>
</feature>
<dbReference type="GO" id="GO:0008173">
    <property type="term" value="F:RNA methyltransferase activity"/>
    <property type="evidence" value="ECO:0007669"/>
    <property type="project" value="InterPro"/>
</dbReference>
<feature type="region of interest" description="Disordered" evidence="7">
    <location>
        <begin position="1"/>
        <end position="84"/>
    </location>
</feature>
<dbReference type="PANTHER" id="PTHR22807:SF53">
    <property type="entry name" value="RIBOSOMAL RNA SMALL SUBUNIT METHYLTRANSFERASE B-RELATED"/>
    <property type="match status" value="1"/>
</dbReference>
<dbReference type="CDD" id="cd02440">
    <property type="entry name" value="AdoMet_MTases"/>
    <property type="match status" value="1"/>
</dbReference>
<evidence type="ECO:0000256" key="7">
    <source>
        <dbReference type="SAM" id="MobiDB-lite"/>
    </source>
</evidence>
<dbReference type="InterPro" id="IPR049560">
    <property type="entry name" value="MeTrfase_RsmB-F_NOP2_cat"/>
</dbReference>
<accession>A0A2A8D869</accession>
<feature type="binding site" evidence="6">
    <location>
        <position position="400"/>
    </location>
    <ligand>
        <name>S-adenosyl-L-methionine</name>
        <dbReference type="ChEBI" id="CHEBI:59789"/>
    </ligand>
</feature>
<keyword evidence="10" id="KW-1185">Reference proteome</keyword>
<keyword evidence="5 6" id="KW-0694">RNA-binding</keyword>
<evidence type="ECO:0000313" key="9">
    <source>
        <dbReference type="EMBL" id="PEN16977.1"/>
    </source>
</evidence>
<evidence type="ECO:0000256" key="3">
    <source>
        <dbReference type="ARBA" id="ARBA00022679"/>
    </source>
</evidence>
<dbReference type="GO" id="GO:0003723">
    <property type="term" value="F:RNA binding"/>
    <property type="evidence" value="ECO:0007669"/>
    <property type="project" value="UniProtKB-UniRule"/>
</dbReference>
<dbReference type="SUPFAM" id="SSF53335">
    <property type="entry name" value="S-adenosyl-L-methionine-dependent methyltransferases"/>
    <property type="match status" value="1"/>
</dbReference>
<feature type="compositionally biased region" description="Basic and acidic residues" evidence="7">
    <location>
        <begin position="1"/>
        <end position="11"/>
    </location>
</feature>
<dbReference type="PRINTS" id="PR02008">
    <property type="entry name" value="RCMTFAMILY"/>
</dbReference>
<feature type="binding site" evidence="6">
    <location>
        <position position="373"/>
    </location>
    <ligand>
        <name>S-adenosyl-L-methionine</name>
        <dbReference type="ChEBI" id="CHEBI:59789"/>
    </ligand>
</feature>
<dbReference type="EMBL" id="PDEV01000001">
    <property type="protein sequence ID" value="PEN16977.1"/>
    <property type="molecule type" value="Genomic_DNA"/>
</dbReference>
<dbReference type="Gene3D" id="3.40.50.150">
    <property type="entry name" value="Vaccinia Virus protein VP39"/>
    <property type="match status" value="1"/>
</dbReference>
<evidence type="ECO:0000256" key="2">
    <source>
        <dbReference type="ARBA" id="ARBA00022603"/>
    </source>
</evidence>
<evidence type="ECO:0000259" key="8">
    <source>
        <dbReference type="PROSITE" id="PS51686"/>
    </source>
</evidence>
<feature type="compositionally biased region" description="Basic and acidic residues" evidence="7">
    <location>
        <begin position="23"/>
        <end position="46"/>
    </location>
</feature>
<dbReference type="GO" id="GO:0001510">
    <property type="term" value="P:RNA methylation"/>
    <property type="evidence" value="ECO:0007669"/>
    <property type="project" value="InterPro"/>
</dbReference>
<dbReference type="GO" id="GO:0006355">
    <property type="term" value="P:regulation of DNA-templated transcription"/>
    <property type="evidence" value="ECO:0007669"/>
    <property type="project" value="InterPro"/>
</dbReference>
<dbReference type="Proteomes" id="UP000219947">
    <property type="component" value="Unassembled WGS sequence"/>
</dbReference>
<dbReference type="InterPro" id="IPR006027">
    <property type="entry name" value="NusB_RsmB_TIM44"/>
</dbReference>
<name>A0A2A8D869_9MICC</name>
<comment type="similarity">
    <text evidence="1 6">Belongs to the class I-like SAM-binding methyltransferase superfamily. RsmB/NOP family.</text>
</comment>
<keyword evidence="3 6" id="KW-0808">Transferase</keyword>
<proteinExistence type="inferred from homology"/>
<feature type="domain" description="SAM-dependent MTase RsmB/NOP-type" evidence="8">
    <location>
        <begin position="246"/>
        <end position="580"/>
    </location>
</feature>
<dbReference type="Pfam" id="PF01189">
    <property type="entry name" value="Methyltr_RsmB-F"/>
    <property type="match status" value="1"/>
</dbReference>
<dbReference type="InterPro" id="IPR023267">
    <property type="entry name" value="RCMT"/>
</dbReference>
<sequence length="580" mass="62950">MTERRYNDKNGSRNPRNRGVSSKRFDGKTSEQRRNERAQRSHDGMKRGGGGASKRNKSGHERNRKKLSSREFSATAPSQRSRSADPARLVAFEVLNAVAQNDSYANLVLPGTIRAHHLDHRDAGFATELTYGTLRSQGTYDAILAHCADRPLEKIGTTTLVVLRMGVHQLLSMRVPAHAALNQSVALARAQIGGGPANFVNAVLRRVSERSREEWYARLETEAKDDTEKLALAKSHPTWIVRAMRQALAAHGRSPAEIQELLDADNQAPVVNLIALPGIGDLQEAFEKGAVEGELVEDSALYSAGDLGRLESVREGTVRAQDVGSQLVTRALAAAPLEGQDSAWLDLCAGPGGKAALLAALGAQRGARVVANESAAHRAKLVSQSLRPLSHNEYVVLTGDGREISQTLAQNAERLPEGIKPEQKFDRVLVDVPCSGLGALRRRPEARWRKSPRDIADLLPLQRQLLEAACEVTRPGGVIAYVTCSPHAAETQNIVAEILETGKVHLLDTQSILQSVALPSADGQSALAGDKAPGYRPQVRLKKSSSVRQEDILDEASTTAQLWPHTHGTDAMFLALFRKN</sequence>
<reference evidence="9" key="1">
    <citation type="submission" date="2017-10" db="EMBL/GenBank/DDBJ databases">
        <title>Kefir isolates.</title>
        <authorList>
            <person name="Kim Y."/>
            <person name="Blasche S."/>
        </authorList>
    </citation>
    <scope>NUCLEOTIDE SEQUENCE [LARGE SCALE GENOMIC DNA]</scope>
    <source>
        <strain evidence="9">OG2-2</strain>
    </source>
</reference>
<protein>
    <submittedName>
        <fullName evidence="9">16S rRNA methyltransferase</fullName>
    </submittedName>
</protein>
<feature type="compositionally biased region" description="Basic residues" evidence="7">
    <location>
        <begin position="54"/>
        <end position="67"/>
    </location>
</feature>
<gene>
    <name evidence="9" type="ORF">CRM92_02790</name>
</gene>
<dbReference type="AlphaFoldDB" id="A0A2A8D869"/>
<dbReference type="PROSITE" id="PS51686">
    <property type="entry name" value="SAM_MT_RSMB_NOP"/>
    <property type="match status" value="1"/>
</dbReference>
<comment type="caution">
    <text evidence="9">The sequence shown here is derived from an EMBL/GenBank/DDBJ whole genome shotgun (WGS) entry which is preliminary data.</text>
</comment>
<keyword evidence="4 6" id="KW-0949">S-adenosyl-L-methionine</keyword>
<dbReference type="InterPro" id="IPR029063">
    <property type="entry name" value="SAM-dependent_MTases_sf"/>
</dbReference>
<dbReference type="SUPFAM" id="SSF48013">
    <property type="entry name" value="NusB-like"/>
    <property type="match status" value="1"/>
</dbReference>
<feature type="binding site" evidence="6">
    <location>
        <begin position="348"/>
        <end position="354"/>
    </location>
    <ligand>
        <name>S-adenosyl-L-methionine</name>
        <dbReference type="ChEBI" id="CHEBI:59789"/>
    </ligand>
</feature>
<feature type="compositionally biased region" description="Polar residues" evidence="7">
    <location>
        <begin position="70"/>
        <end position="81"/>
    </location>
</feature>
<dbReference type="PROSITE" id="PS01153">
    <property type="entry name" value="NOL1_NOP2_SUN"/>
    <property type="match status" value="1"/>
</dbReference>
<evidence type="ECO:0000256" key="4">
    <source>
        <dbReference type="ARBA" id="ARBA00022691"/>
    </source>
</evidence>
<dbReference type="Pfam" id="PF01029">
    <property type="entry name" value="NusB"/>
    <property type="match status" value="1"/>
</dbReference>
<dbReference type="InterPro" id="IPR018314">
    <property type="entry name" value="RsmB/NOL1/NOP2-like_CS"/>
</dbReference>
<organism evidence="9 10">
    <name type="scientific">Rothia dentocariosa</name>
    <dbReference type="NCBI Taxonomy" id="2047"/>
    <lineage>
        <taxon>Bacteria</taxon>
        <taxon>Bacillati</taxon>
        <taxon>Actinomycetota</taxon>
        <taxon>Actinomycetes</taxon>
        <taxon>Micrococcales</taxon>
        <taxon>Micrococcaceae</taxon>
        <taxon>Rothia</taxon>
    </lineage>
</organism>
<evidence type="ECO:0000256" key="5">
    <source>
        <dbReference type="ARBA" id="ARBA00022884"/>
    </source>
</evidence>
<dbReference type="InterPro" id="IPR001678">
    <property type="entry name" value="MeTrfase_RsmB-F_NOP2_dom"/>
</dbReference>
<dbReference type="Gene3D" id="1.10.940.10">
    <property type="entry name" value="NusB-like"/>
    <property type="match status" value="1"/>
</dbReference>
<evidence type="ECO:0000256" key="6">
    <source>
        <dbReference type="PROSITE-ProRule" id="PRU01023"/>
    </source>
</evidence>
<evidence type="ECO:0000256" key="1">
    <source>
        <dbReference type="ARBA" id="ARBA00007494"/>
    </source>
</evidence>
<dbReference type="RefSeq" id="WP_098042329.1">
    <property type="nucleotide sequence ID" value="NZ_JAOVAQ010000010.1"/>
</dbReference>
<feature type="binding site" evidence="6">
    <location>
        <position position="431"/>
    </location>
    <ligand>
        <name>S-adenosyl-L-methionine</name>
        <dbReference type="ChEBI" id="CHEBI:59789"/>
    </ligand>
</feature>
<dbReference type="InterPro" id="IPR035926">
    <property type="entry name" value="NusB-like_sf"/>
</dbReference>
<dbReference type="PANTHER" id="PTHR22807">
    <property type="entry name" value="NOP2 YEAST -RELATED NOL1/NOP2/FMU SUN DOMAIN-CONTAINING"/>
    <property type="match status" value="1"/>
</dbReference>